<dbReference type="GO" id="GO:0005886">
    <property type="term" value="C:plasma membrane"/>
    <property type="evidence" value="ECO:0007669"/>
    <property type="project" value="UniProtKB-SubCell"/>
</dbReference>
<dbReference type="GO" id="GO:0015199">
    <property type="term" value="F:amino-acid betaine transmembrane transporter activity"/>
    <property type="evidence" value="ECO:0007669"/>
    <property type="project" value="TreeGrafter"/>
</dbReference>
<dbReference type="InterPro" id="IPR045324">
    <property type="entry name" value="Small_multidrug_res"/>
</dbReference>
<gene>
    <name evidence="10" type="ORF">HNQ99_003221</name>
</gene>
<evidence type="ECO:0000256" key="4">
    <source>
        <dbReference type="ARBA" id="ARBA00022692"/>
    </source>
</evidence>
<name>A0A840HXQ9_9SPHN</name>
<evidence type="ECO:0000313" key="10">
    <source>
        <dbReference type="EMBL" id="MBB4642885.1"/>
    </source>
</evidence>
<evidence type="ECO:0000256" key="9">
    <source>
        <dbReference type="SAM" id="Phobius"/>
    </source>
</evidence>
<organism evidence="10 11">
    <name type="scientific">Rhizorhapis suberifaciens</name>
    <name type="common">corky root of lettuce</name>
    <dbReference type="NCBI Taxonomy" id="13656"/>
    <lineage>
        <taxon>Bacteria</taxon>
        <taxon>Pseudomonadati</taxon>
        <taxon>Pseudomonadota</taxon>
        <taxon>Alphaproteobacteria</taxon>
        <taxon>Sphingomonadales</taxon>
        <taxon>Sphingomonadaceae</taxon>
        <taxon>Rhizorhapis</taxon>
    </lineage>
</organism>
<dbReference type="GO" id="GO:0031460">
    <property type="term" value="P:glycine betaine transport"/>
    <property type="evidence" value="ECO:0007669"/>
    <property type="project" value="TreeGrafter"/>
</dbReference>
<evidence type="ECO:0000256" key="6">
    <source>
        <dbReference type="ARBA" id="ARBA00023136"/>
    </source>
</evidence>
<evidence type="ECO:0000256" key="5">
    <source>
        <dbReference type="ARBA" id="ARBA00022989"/>
    </source>
</evidence>
<evidence type="ECO:0000256" key="2">
    <source>
        <dbReference type="ARBA" id="ARBA00022448"/>
    </source>
</evidence>
<feature type="transmembrane region" description="Helical" evidence="9">
    <location>
        <begin position="32"/>
        <end position="50"/>
    </location>
</feature>
<dbReference type="GO" id="GO:0015220">
    <property type="term" value="F:choline transmembrane transporter activity"/>
    <property type="evidence" value="ECO:0007669"/>
    <property type="project" value="TreeGrafter"/>
</dbReference>
<dbReference type="InterPro" id="IPR037185">
    <property type="entry name" value="EmrE-like"/>
</dbReference>
<comment type="similarity">
    <text evidence="7 8">Belongs to the drug/metabolite transporter (DMT) superfamily. Small multidrug resistance (SMR) (TC 2.A.7.1) family.</text>
</comment>
<reference evidence="10 11" key="1">
    <citation type="submission" date="2020-08" db="EMBL/GenBank/DDBJ databases">
        <title>Genomic Encyclopedia of Type Strains, Phase IV (KMG-IV): sequencing the most valuable type-strain genomes for metagenomic binning, comparative biology and taxonomic classification.</title>
        <authorList>
            <person name="Goeker M."/>
        </authorList>
    </citation>
    <scope>NUCLEOTIDE SEQUENCE [LARGE SCALE GENOMIC DNA]</scope>
    <source>
        <strain evidence="10 11">DSM 7465</strain>
    </source>
</reference>
<evidence type="ECO:0000256" key="7">
    <source>
        <dbReference type="ARBA" id="ARBA00038032"/>
    </source>
</evidence>
<keyword evidence="11" id="KW-1185">Reference proteome</keyword>
<dbReference type="InterPro" id="IPR000390">
    <property type="entry name" value="Small_drug/metabolite_transptr"/>
</dbReference>
<comment type="caution">
    <text evidence="10">The sequence shown here is derived from an EMBL/GenBank/DDBJ whole genome shotgun (WGS) entry which is preliminary data.</text>
</comment>
<keyword evidence="6 9" id="KW-0472">Membrane</keyword>
<feature type="transmembrane region" description="Helical" evidence="9">
    <location>
        <begin position="84"/>
        <end position="103"/>
    </location>
</feature>
<evidence type="ECO:0000256" key="3">
    <source>
        <dbReference type="ARBA" id="ARBA00022475"/>
    </source>
</evidence>
<dbReference type="Pfam" id="PF00893">
    <property type="entry name" value="Multi_Drug_Res"/>
    <property type="match status" value="1"/>
</dbReference>
<dbReference type="RefSeq" id="WP_184477345.1">
    <property type="nucleotide sequence ID" value="NZ_JACHOV010000018.1"/>
</dbReference>
<feature type="transmembrane region" description="Helical" evidence="9">
    <location>
        <begin position="57"/>
        <end position="78"/>
    </location>
</feature>
<sequence>MAHFYLAIAIIAEVTATSFLRQSEGFTKLVPTLITTGGYLIAFYCLSLTLRDLQTGVVYAIWSGVGIVLIAAVAWIFQGQKLDFPAITGIILIVAGIIVMSLFSKSTGH</sequence>
<dbReference type="FunFam" id="1.10.3730.20:FF:000001">
    <property type="entry name" value="Quaternary ammonium compound resistance transporter SugE"/>
    <property type="match status" value="1"/>
</dbReference>
<keyword evidence="4 8" id="KW-0812">Transmembrane</keyword>
<keyword evidence="5 9" id="KW-1133">Transmembrane helix</keyword>
<evidence type="ECO:0000313" key="11">
    <source>
        <dbReference type="Proteomes" id="UP000575068"/>
    </source>
</evidence>
<dbReference type="AlphaFoldDB" id="A0A840HXQ9"/>
<dbReference type="SUPFAM" id="SSF103481">
    <property type="entry name" value="Multidrug resistance efflux transporter EmrE"/>
    <property type="match status" value="1"/>
</dbReference>
<dbReference type="EMBL" id="JACHOV010000018">
    <property type="protein sequence ID" value="MBB4642885.1"/>
    <property type="molecule type" value="Genomic_DNA"/>
</dbReference>
<accession>A0A840HXQ9</accession>
<dbReference type="GO" id="GO:0015297">
    <property type="term" value="F:antiporter activity"/>
    <property type="evidence" value="ECO:0007669"/>
    <property type="project" value="TreeGrafter"/>
</dbReference>
<proteinExistence type="inferred from homology"/>
<keyword evidence="3" id="KW-1003">Cell membrane</keyword>
<evidence type="ECO:0000256" key="8">
    <source>
        <dbReference type="RuleBase" id="RU003942"/>
    </source>
</evidence>
<dbReference type="Gene3D" id="1.10.3730.20">
    <property type="match status" value="1"/>
</dbReference>
<comment type="subcellular location">
    <subcellularLocation>
        <location evidence="1 8">Cell membrane</location>
        <topology evidence="1 8">Multi-pass membrane protein</topology>
    </subcellularLocation>
</comment>
<dbReference type="PANTHER" id="PTHR30561">
    <property type="entry name" value="SMR FAMILY PROTON-DEPENDENT DRUG EFFLUX TRANSPORTER SUGE"/>
    <property type="match status" value="1"/>
</dbReference>
<dbReference type="PANTHER" id="PTHR30561:SF1">
    <property type="entry name" value="MULTIDRUG TRANSPORTER EMRE"/>
    <property type="match status" value="1"/>
</dbReference>
<dbReference type="GO" id="GO:1990961">
    <property type="term" value="P:xenobiotic detoxification by transmembrane export across the plasma membrane"/>
    <property type="evidence" value="ECO:0007669"/>
    <property type="project" value="UniProtKB-ARBA"/>
</dbReference>
<keyword evidence="2" id="KW-0813">Transport</keyword>
<evidence type="ECO:0000256" key="1">
    <source>
        <dbReference type="ARBA" id="ARBA00004651"/>
    </source>
</evidence>
<dbReference type="Proteomes" id="UP000575068">
    <property type="component" value="Unassembled WGS sequence"/>
</dbReference>
<protein>
    <submittedName>
        <fullName evidence="10">Small multidrug resistance pump</fullName>
    </submittedName>
</protein>